<dbReference type="EMBL" id="JAINVV010000008">
    <property type="protein sequence ID" value="MBY8823985.1"/>
    <property type="molecule type" value="Genomic_DNA"/>
</dbReference>
<evidence type="ECO:0000256" key="1">
    <source>
        <dbReference type="SAM" id="SignalP"/>
    </source>
</evidence>
<evidence type="ECO:0008006" key="4">
    <source>
        <dbReference type="Google" id="ProtNLM"/>
    </source>
</evidence>
<protein>
    <recommendedName>
        <fullName evidence="4">Lipocalin-like domain-containing protein</fullName>
    </recommendedName>
</protein>
<gene>
    <name evidence="2" type="ORF">K7G82_16895</name>
</gene>
<reference evidence="2 3" key="1">
    <citation type="submission" date="2021-08" db="EMBL/GenBank/DDBJ databases">
        <authorList>
            <person name="Tuo L."/>
        </authorList>
    </citation>
    <scope>NUCLEOTIDE SEQUENCE [LARGE SCALE GENOMIC DNA]</scope>
    <source>
        <strain evidence="2 3">JCM 31229</strain>
    </source>
</reference>
<dbReference type="RefSeq" id="WP_222991088.1">
    <property type="nucleotide sequence ID" value="NZ_JAINVV010000008.1"/>
</dbReference>
<evidence type="ECO:0000313" key="2">
    <source>
        <dbReference type="EMBL" id="MBY8823985.1"/>
    </source>
</evidence>
<keyword evidence="1" id="KW-0732">Signal</keyword>
<organism evidence="2 3">
    <name type="scientific">Sphingomonas colocasiae</name>
    <dbReference type="NCBI Taxonomy" id="1848973"/>
    <lineage>
        <taxon>Bacteria</taxon>
        <taxon>Pseudomonadati</taxon>
        <taxon>Pseudomonadota</taxon>
        <taxon>Alphaproteobacteria</taxon>
        <taxon>Sphingomonadales</taxon>
        <taxon>Sphingomonadaceae</taxon>
        <taxon>Sphingomonas</taxon>
    </lineage>
</organism>
<evidence type="ECO:0000313" key="3">
    <source>
        <dbReference type="Proteomes" id="UP000706039"/>
    </source>
</evidence>
<keyword evidence="3" id="KW-1185">Reference proteome</keyword>
<proteinExistence type="predicted"/>
<comment type="caution">
    <text evidence="2">The sequence shown here is derived from an EMBL/GenBank/DDBJ whole genome shotgun (WGS) entry which is preliminary data.</text>
</comment>
<feature type="signal peptide" evidence="1">
    <location>
        <begin position="1"/>
        <end position="20"/>
    </location>
</feature>
<sequence>MRLSLIVAAALFMAPAAALALDPSWTGTWHGVLQNLPGRAGAERIDVTFEAGKLPEREGECATWRTRYLHGAELRHLKDYRLCRLAGEGEYTVDEGDGIKLPTRLLGDTLYSIFKFDTHLLTVITRKRGDMLEQEIISATDQPAGKGVVTLHPSSVQRTTLSRAKP</sequence>
<name>A0ABS7PRM4_9SPHN</name>
<feature type="chain" id="PRO_5045876426" description="Lipocalin-like domain-containing protein" evidence="1">
    <location>
        <begin position="21"/>
        <end position="166"/>
    </location>
</feature>
<dbReference type="Proteomes" id="UP000706039">
    <property type="component" value="Unassembled WGS sequence"/>
</dbReference>
<accession>A0ABS7PRM4</accession>